<accession>A0A6A3DYP2</accession>
<evidence type="ECO:0000313" key="17">
    <source>
        <dbReference type="Proteomes" id="UP000440367"/>
    </source>
</evidence>
<dbReference type="Proteomes" id="UP000433483">
    <property type="component" value="Unassembled WGS sequence"/>
</dbReference>
<dbReference type="PANTHER" id="PTHR46229:SF2">
    <property type="entry name" value="BOLA-LIKE PROTEIN 1"/>
    <property type="match status" value="1"/>
</dbReference>
<evidence type="ECO:0000313" key="21">
    <source>
        <dbReference type="Proteomes" id="UP000476176"/>
    </source>
</evidence>
<dbReference type="Proteomes" id="UP000460718">
    <property type="component" value="Unassembled WGS sequence"/>
</dbReference>
<evidence type="ECO:0000313" key="18">
    <source>
        <dbReference type="Proteomes" id="UP000440732"/>
    </source>
</evidence>
<dbReference type="EMBL" id="QXGE01002112">
    <property type="protein sequence ID" value="KAE9284811.1"/>
    <property type="molecule type" value="Genomic_DNA"/>
</dbReference>
<name>A0A6A3DYP2_9STRA</name>
<dbReference type="InterPro" id="IPR050961">
    <property type="entry name" value="BolA/IbaG_stress_morph_reg"/>
</dbReference>
<dbReference type="EMBL" id="QXFX01002099">
    <property type="protein sequence ID" value="KAE9080724.1"/>
    <property type="molecule type" value="Genomic_DNA"/>
</dbReference>
<dbReference type="AlphaFoldDB" id="A0A6A3DYP2"/>
<dbReference type="PANTHER" id="PTHR46229">
    <property type="entry name" value="BOLA TRANSCRIPTION REGULATOR"/>
    <property type="match status" value="1"/>
</dbReference>
<evidence type="ECO:0000313" key="13">
    <source>
        <dbReference type="EMBL" id="KAE9306069.1"/>
    </source>
</evidence>
<evidence type="ECO:0000313" key="23">
    <source>
        <dbReference type="Proteomes" id="UP000488956"/>
    </source>
</evidence>
<feature type="region of interest" description="Disordered" evidence="3">
    <location>
        <begin position="112"/>
        <end position="131"/>
    </location>
</feature>
<evidence type="ECO:0000313" key="16">
    <source>
        <dbReference type="Proteomes" id="UP000437068"/>
    </source>
</evidence>
<evidence type="ECO:0000313" key="15">
    <source>
        <dbReference type="Proteomes" id="UP000433483"/>
    </source>
</evidence>
<reference evidence="14 15" key="1">
    <citation type="submission" date="2018-08" db="EMBL/GenBank/DDBJ databases">
        <title>Genomic investigation of the strawberry pathogen Phytophthora fragariae indicates pathogenicity is determined by transcriptional variation in three key races.</title>
        <authorList>
            <person name="Adams T.M."/>
            <person name="Armitage A.D."/>
            <person name="Sobczyk M.K."/>
            <person name="Bates H.J."/>
            <person name="Dunwell J.M."/>
            <person name="Nellist C.F."/>
            <person name="Harrison R.J."/>
        </authorList>
    </citation>
    <scope>NUCLEOTIDE SEQUENCE [LARGE SCALE GENOMIC DNA]</scope>
    <source>
        <strain evidence="12 16">A4</strain>
        <strain evidence="11 17">BC-1</strain>
        <strain evidence="10 21">BC-23</strain>
        <strain evidence="9 15">NOV-27</strain>
        <strain evidence="8 18">NOV-5</strain>
        <strain evidence="6 19">NOV-71</strain>
        <strain evidence="13 22">NOV-77</strain>
        <strain evidence="4 14">NOV-9</strain>
        <strain evidence="7 23">ONT-3</strain>
        <strain evidence="5 20">SCRP245</strain>
    </source>
</reference>
<evidence type="ECO:0000256" key="3">
    <source>
        <dbReference type="SAM" id="MobiDB-lite"/>
    </source>
</evidence>
<dbReference type="EMBL" id="QXGA01003018">
    <property type="protein sequence ID" value="KAE9088663.1"/>
    <property type="molecule type" value="Genomic_DNA"/>
</dbReference>
<dbReference type="InterPro" id="IPR036065">
    <property type="entry name" value="BolA-like_sf"/>
</dbReference>
<dbReference type="Proteomes" id="UP000440732">
    <property type="component" value="Unassembled WGS sequence"/>
</dbReference>
<dbReference type="Proteomes" id="UP000476176">
    <property type="component" value="Unassembled WGS sequence"/>
</dbReference>
<dbReference type="EMBL" id="QXGF01001969">
    <property type="protein sequence ID" value="KAE8926799.1"/>
    <property type="molecule type" value="Genomic_DNA"/>
</dbReference>
<evidence type="ECO:0000313" key="12">
    <source>
        <dbReference type="EMBL" id="KAE9284811.1"/>
    </source>
</evidence>
<evidence type="ECO:0000313" key="20">
    <source>
        <dbReference type="Proteomes" id="UP000460718"/>
    </source>
</evidence>
<organism evidence="4 14">
    <name type="scientific">Phytophthora fragariae</name>
    <dbReference type="NCBI Taxonomy" id="53985"/>
    <lineage>
        <taxon>Eukaryota</taxon>
        <taxon>Sar</taxon>
        <taxon>Stramenopiles</taxon>
        <taxon>Oomycota</taxon>
        <taxon>Peronosporomycetes</taxon>
        <taxon>Peronosporales</taxon>
        <taxon>Peronosporaceae</taxon>
        <taxon>Phytophthora</taxon>
    </lineage>
</organism>
<dbReference type="GO" id="GO:1990229">
    <property type="term" value="C:iron-sulfur cluster assembly complex"/>
    <property type="evidence" value="ECO:0007669"/>
    <property type="project" value="UniProtKB-ARBA"/>
</dbReference>
<dbReference type="GO" id="GO:0005739">
    <property type="term" value="C:mitochondrion"/>
    <property type="evidence" value="ECO:0007669"/>
    <property type="project" value="TreeGrafter"/>
</dbReference>
<evidence type="ECO:0008006" key="24">
    <source>
        <dbReference type="Google" id="ProtNLM"/>
    </source>
</evidence>
<evidence type="ECO:0000313" key="11">
    <source>
        <dbReference type="EMBL" id="KAE9193082.1"/>
    </source>
</evidence>
<dbReference type="EMBL" id="QXFY01001946">
    <property type="protein sequence ID" value="KAE9306069.1"/>
    <property type="molecule type" value="Genomic_DNA"/>
</dbReference>
<proteinExistence type="inferred from homology"/>
<keyword evidence="15" id="KW-1185">Reference proteome</keyword>
<dbReference type="Proteomes" id="UP000429523">
    <property type="component" value="Unassembled WGS sequence"/>
</dbReference>
<dbReference type="Pfam" id="PF01722">
    <property type="entry name" value="BolA"/>
    <property type="match status" value="1"/>
</dbReference>
<evidence type="ECO:0000313" key="4">
    <source>
        <dbReference type="EMBL" id="KAE8926799.1"/>
    </source>
</evidence>
<dbReference type="Proteomes" id="UP000440367">
    <property type="component" value="Unassembled WGS sequence"/>
</dbReference>
<protein>
    <recommendedName>
        <fullName evidence="24">BolA protein</fullName>
    </recommendedName>
</protein>
<dbReference type="Proteomes" id="UP000437068">
    <property type="component" value="Unassembled WGS sequence"/>
</dbReference>
<dbReference type="Proteomes" id="UP000441208">
    <property type="component" value="Unassembled WGS sequence"/>
</dbReference>
<evidence type="ECO:0000313" key="5">
    <source>
        <dbReference type="EMBL" id="KAE8982862.1"/>
    </source>
</evidence>
<dbReference type="Proteomes" id="UP000486351">
    <property type="component" value="Unassembled WGS sequence"/>
</dbReference>
<evidence type="ECO:0000313" key="14">
    <source>
        <dbReference type="Proteomes" id="UP000429523"/>
    </source>
</evidence>
<gene>
    <name evidence="12" type="ORF">PF001_g22200</name>
    <name evidence="11" type="ORF">PF002_g24001</name>
    <name evidence="10" type="ORF">PF004_g21651</name>
    <name evidence="9" type="ORF">PF005_g22698</name>
    <name evidence="8" type="ORF">PF006_g25528</name>
    <name evidence="6" type="ORF">PF007_g23202</name>
    <name evidence="13" type="ORF">PF008_g21560</name>
    <name evidence="4" type="ORF">PF009_g23019</name>
    <name evidence="7" type="ORF">PF010_g22277</name>
    <name evidence="5" type="ORF">PF011_g21437</name>
</gene>
<evidence type="ECO:0000313" key="19">
    <source>
        <dbReference type="Proteomes" id="UP000441208"/>
    </source>
</evidence>
<evidence type="ECO:0000256" key="1">
    <source>
        <dbReference type="ARBA" id="ARBA00005578"/>
    </source>
</evidence>
<evidence type="ECO:0000313" key="7">
    <source>
        <dbReference type="EMBL" id="KAE9080724.1"/>
    </source>
</evidence>
<dbReference type="EMBL" id="QXGB01002070">
    <property type="protein sequence ID" value="KAE9181906.1"/>
    <property type="molecule type" value="Genomic_DNA"/>
</dbReference>
<comment type="caution">
    <text evidence="4">The sequence shown here is derived from an EMBL/GenBank/DDBJ whole genome shotgun (WGS) entry which is preliminary data.</text>
</comment>
<dbReference type="EMBL" id="QXGD01002137">
    <property type="protein sequence ID" value="KAE9193082.1"/>
    <property type="molecule type" value="Genomic_DNA"/>
</dbReference>
<dbReference type="FunFam" id="3.30.300.90:FF:000001">
    <property type="entry name" value="Transcriptional regulator BolA"/>
    <property type="match status" value="1"/>
</dbReference>
<dbReference type="SUPFAM" id="SSF82657">
    <property type="entry name" value="BolA-like"/>
    <property type="match status" value="1"/>
</dbReference>
<dbReference type="InterPro" id="IPR002634">
    <property type="entry name" value="BolA"/>
</dbReference>
<evidence type="ECO:0000313" key="9">
    <source>
        <dbReference type="EMBL" id="KAE9181906.1"/>
    </source>
</evidence>
<dbReference type="OrthoDB" id="4983at2759"/>
<evidence type="ECO:0000313" key="6">
    <source>
        <dbReference type="EMBL" id="KAE9080052.1"/>
    </source>
</evidence>
<dbReference type="EMBL" id="QXGC01002072">
    <property type="protein sequence ID" value="KAE9191268.1"/>
    <property type="molecule type" value="Genomic_DNA"/>
</dbReference>
<evidence type="ECO:0000313" key="22">
    <source>
        <dbReference type="Proteomes" id="UP000486351"/>
    </source>
</evidence>
<dbReference type="Gene3D" id="3.30.300.90">
    <property type="entry name" value="BolA-like"/>
    <property type="match status" value="1"/>
</dbReference>
<evidence type="ECO:0000313" key="8">
    <source>
        <dbReference type="EMBL" id="KAE9088663.1"/>
    </source>
</evidence>
<sequence>MRSSWLLLPSSRQLRRLMTDAAPSSGPVARRIHEKLLAAFAPMHLDVINESHMHNVPRGAETHFKVVVVAEQFDGKPLLQRHRLVNAALQQELSDGVHALSILSKTPQQWAANAQVKPSPNCRGGMTTDETKKDFLESLKQKHSSE</sequence>
<dbReference type="EMBL" id="QXFZ01002159">
    <property type="protein sequence ID" value="KAE9080052.1"/>
    <property type="molecule type" value="Genomic_DNA"/>
</dbReference>
<comment type="similarity">
    <text evidence="1 2">Belongs to the BolA/IbaG family.</text>
</comment>
<evidence type="ECO:0000256" key="2">
    <source>
        <dbReference type="RuleBase" id="RU003860"/>
    </source>
</evidence>
<evidence type="ECO:0000313" key="10">
    <source>
        <dbReference type="EMBL" id="KAE9191268.1"/>
    </source>
</evidence>
<dbReference type="Proteomes" id="UP000488956">
    <property type="component" value="Unassembled WGS sequence"/>
</dbReference>
<dbReference type="EMBL" id="QXFW01002032">
    <property type="protein sequence ID" value="KAE8982862.1"/>
    <property type="molecule type" value="Genomic_DNA"/>
</dbReference>